<sequence length="81" mass="9167">MFAPFLKIILPKETVEVSLEAAGEIETEFQSWVVLVVLNHVDGLSRDTDILGELELGNAQFLAKFFHTIHLFSFLICVVYI</sequence>
<comment type="caution">
    <text evidence="1">The sequence shown here is derived from an EMBL/GenBank/DDBJ whole genome shotgun (WGS) entry which is preliminary data.</text>
</comment>
<proteinExistence type="predicted"/>
<name>A0A081Q932_STRMT</name>
<protein>
    <submittedName>
        <fullName evidence="1">Uncharacterized protein</fullName>
    </submittedName>
</protein>
<evidence type="ECO:0000313" key="1">
    <source>
        <dbReference type="EMBL" id="KEQ39455.1"/>
    </source>
</evidence>
<evidence type="ECO:0000313" key="2">
    <source>
        <dbReference type="Proteomes" id="UP000028030"/>
    </source>
</evidence>
<dbReference type="AlphaFoldDB" id="A0A081Q932"/>
<organism evidence="1 2">
    <name type="scientific">Streptococcus mitis</name>
    <dbReference type="NCBI Taxonomy" id="28037"/>
    <lineage>
        <taxon>Bacteria</taxon>
        <taxon>Bacillati</taxon>
        <taxon>Bacillota</taxon>
        <taxon>Bacilli</taxon>
        <taxon>Lactobacillales</taxon>
        <taxon>Streptococcaceae</taxon>
        <taxon>Streptococcus</taxon>
        <taxon>Streptococcus mitis group</taxon>
    </lineage>
</organism>
<reference evidence="1 2" key="1">
    <citation type="submission" date="2014-05" db="EMBL/GenBank/DDBJ databases">
        <authorList>
            <person name="Daugherty S.C."/>
            <person name="Tallon L.J."/>
            <person name="Sadzewicz L."/>
            <person name="Kilian M."/>
            <person name="Tettelin H."/>
        </authorList>
    </citation>
    <scope>NUCLEOTIDE SEQUENCE [LARGE SCALE GENOMIC DNA]</scope>
    <source>
        <strain evidence="1 2">SK642</strain>
    </source>
</reference>
<gene>
    <name evidence="1" type="ORF">SK642_1587</name>
</gene>
<accession>A0A081Q932</accession>
<dbReference type="EMBL" id="JPFW01000009">
    <property type="protein sequence ID" value="KEQ39455.1"/>
    <property type="molecule type" value="Genomic_DNA"/>
</dbReference>
<dbReference type="Proteomes" id="UP000028030">
    <property type="component" value="Unassembled WGS sequence"/>
</dbReference>